<evidence type="ECO:0000313" key="1">
    <source>
        <dbReference type="Proteomes" id="UP000095283"/>
    </source>
</evidence>
<accession>A0A1I7WPL7</accession>
<organism evidence="1 2">
    <name type="scientific">Heterorhabditis bacteriophora</name>
    <name type="common">Entomopathogenic nematode worm</name>
    <dbReference type="NCBI Taxonomy" id="37862"/>
    <lineage>
        <taxon>Eukaryota</taxon>
        <taxon>Metazoa</taxon>
        <taxon>Ecdysozoa</taxon>
        <taxon>Nematoda</taxon>
        <taxon>Chromadorea</taxon>
        <taxon>Rhabditida</taxon>
        <taxon>Rhabditina</taxon>
        <taxon>Rhabditomorpha</taxon>
        <taxon>Strongyloidea</taxon>
        <taxon>Heterorhabditidae</taxon>
        <taxon>Heterorhabditis</taxon>
    </lineage>
</organism>
<dbReference type="WBParaSite" id="Hba_07087">
    <property type="protein sequence ID" value="Hba_07087"/>
    <property type="gene ID" value="Hba_07087"/>
</dbReference>
<dbReference type="AlphaFoldDB" id="A0A1I7WPL7"/>
<protein>
    <submittedName>
        <fullName evidence="2">Uncharacterized protein</fullName>
    </submittedName>
</protein>
<name>A0A1I7WPL7_HETBA</name>
<keyword evidence="1" id="KW-1185">Reference proteome</keyword>
<proteinExistence type="predicted"/>
<evidence type="ECO:0000313" key="2">
    <source>
        <dbReference type="WBParaSite" id="Hba_07087"/>
    </source>
</evidence>
<dbReference type="Proteomes" id="UP000095283">
    <property type="component" value="Unplaced"/>
</dbReference>
<sequence length="68" mass="7658">MKLTSSETAQSQNHGQRPITMYVRDAEAMHPNVSVAGLTCKGDIIDDNHHKLVKKLMYKDIQPRTNGH</sequence>
<reference evidence="2" key="1">
    <citation type="submission" date="2016-11" db="UniProtKB">
        <authorList>
            <consortium name="WormBaseParasite"/>
        </authorList>
    </citation>
    <scope>IDENTIFICATION</scope>
</reference>